<dbReference type="OrthoDB" id="8190404at2759"/>
<sequence length="132" mass="15302">MFGLDSAQLEYRSKTGDEFGSMRMTPKLNNNQLSVFQDEPNSTKVIRAKSTLKQRNYARCHMSTETTLFLKGQKIELTGHPPYNPDLAPNDFYLFPSLKNNYVVNVFRAAKRPLMRLNSHFRNTSIRQEKVL</sequence>
<keyword evidence="2" id="KW-1185">Reference proteome</keyword>
<dbReference type="GO" id="GO:0003676">
    <property type="term" value="F:nucleic acid binding"/>
    <property type="evidence" value="ECO:0007669"/>
    <property type="project" value="InterPro"/>
</dbReference>
<name>A0A4C1XYQ3_EUMVA</name>
<reference evidence="1 2" key="1">
    <citation type="journal article" date="2019" name="Commun. Biol.">
        <title>The bagworm genome reveals a unique fibroin gene that provides high tensile strength.</title>
        <authorList>
            <person name="Kono N."/>
            <person name="Nakamura H."/>
            <person name="Ohtoshi R."/>
            <person name="Tomita M."/>
            <person name="Numata K."/>
            <person name="Arakawa K."/>
        </authorList>
    </citation>
    <scope>NUCLEOTIDE SEQUENCE [LARGE SCALE GENOMIC DNA]</scope>
</reference>
<dbReference type="InterPro" id="IPR036397">
    <property type="entry name" value="RNaseH_sf"/>
</dbReference>
<organism evidence="1 2">
    <name type="scientific">Eumeta variegata</name>
    <name type="common">Bagworm moth</name>
    <name type="synonym">Eumeta japonica</name>
    <dbReference type="NCBI Taxonomy" id="151549"/>
    <lineage>
        <taxon>Eukaryota</taxon>
        <taxon>Metazoa</taxon>
        <taxon>Ecdysozoa</taxon>
        <taxon>Arthropoda</taxon>
        <taxon>Hexapoda</taxon>
        <taxon>Insecta</taxon>
        <taxon>Pterygota</taxon>
        <taxon>Neoptera</taxon>
        <taxon>Endopterygota</taxon>
        <taxon>Lepidoptera</taxon>
        <taxon>Glossata</taxon>
        <taxon>Ditrysia</taxon>
        <taxon>Tineoidea</taxon>
        <taxon>Psychidae</taxon>
        <taxon>Oiketicinae</taxon>
        <taxon>Eumeta</taxon>
    </lineage>
</organism>
<gene>
    <name evidence="1" type="ORF">EVAR_51406_1</name>
</gene>
<accession>A0A4C1XYQ3</accession>
<proteinExistence type="predicted"/>
<dbReference type="Gene3D" id="3.30.420.10">
    <property type="entry name" value="Ribonuclease H-like superfamily/Ribonuclease H"/>
    <property type="match status" value="1"/>
</dbReference>
<evidence type="ECO:0000313" key="1">
    <source>
        <dbReference type="EMBL" id="GBP67335.1"/>
    </source>
</evidence>
<protein>
    <recommendedName>
        <fullName evidence="3">Mariner Mos1 transposase</fullName>
    </recommendedName>
</protein>
<dbReference type="AlphaFoldDB" id="A0A4C1XYQ3"/>
<dbReference type="EMBL" id="BGZK01000981">
    <property type="protein sequence ID" value="GBP67335.1"/>
    <property type="molecule type" value="Genomic_DNA"/>
</dbReference>
<comment type="caution">
    <text evidence="1">The sequence shown here is derived from an EMBL/GenBank/DDBJ whole genome shotgun (WGS) entry which is preliminary data.</text>
</comment>
<evidence type="ECO:0000313" key="2">
    <source>
        <dbReference type="Proteomes" id="UP000299102"/>
    </source>
</evidence>
<evidence type="ECO:0008006" key="3">
    <source>
        <dbReference type="Google" id="ProtNLM"/>
    </source>
</evidence>
<dbReference type="Proteomes" id="UP000299102">
    <property type="component" value="Unassembled WGS sequence"/>
</dbReference>